<dbReference type="Pfam" id="PF03704">
    <property type="entry name" value="BTAD"/>
    <property type="match status" value="1"/>
</dbReference>
<dbReference type="CDD" id="cd00118">
    <property type="entry name" value="LysM"/>
    <property type="match status" value="2"/>
</dbReference>
<dbReference type="OrthoDB" id="8444614at2"/>
<dbReference type="SUPFAM" id="SSF54106">
    <property type="entry name" value="LysM domain"/>
    <property type="match status" value="1"/>
</dbReference>
<dbReference type="RefSeq" id="WP_048698253.1">
    <property type="nucleotide sequence ID" value="NZ_HG764815.1"/>
</dbReference>
<dbReference type="Gene3D" id="1.10.10.10">
    <property type="entry name" value="Winged helix-like DNA-binding domain superfamily/Winged helix DNA-binding domain"/>
    <property type="match status" value="1"/>
</dbReference>
<feature type="compositionally biased region" description="Polar residues" evidence="1">
    <location>
        <begin position="149"/>
        <end position="160"/>
    </location>
</feature>
<evidence type="ECO:0000256" key="1">
    <source>
        <dbReference type="SAM" id="MobiDB-lite"/>
    </source>
</evidence>
<dbReference type="InterPro" id="IPR011990">
    <property type="entry name" value="TPR-like_helical_dom_sf"/>
</dbReference>
<organism evidence="4 5">
    <name type="scientific">Nostocoides australiense Ben110</name>
    <dbReference type="NCBI Taxonomy" id="1193182"/>
    <lineage>
        <taxon>Bacteria</taxon>
        <taxon>Bacillati</taxon>
        <taxon>Actinomycetota</taxon>
        <taxon>Actinomycetes</taxon>
        <taxon>Micrococcales</taxon>
        <taxon>Intrasporangiaceae</taxon>
        <taxon>Nostocoides</taxon>
    </lineage>
</organism>
<evidence type="ECO:0000313" key="5">
    <source>
        <dbReference type="Proteomes" id="UP000035763"/>
    </source>
</evidence>
<feature type="compositionally biased region" description="Low complexity" evidence="1">
    <location>
        <begin position="323"/>
        <end position="349"/>
    </location>
</feature>
<feature type="domain" description="LysM" evidence="3">
    <location>
        <begin position="167"/>
        <end position="217"/>
    </location>
</feature>
<feature type="compositionally biased region" description="Low complexity" evidence="1">
    <location>
        <begin position="833"/>
        <end position="842"/>
    </location>
</feature>
<dbReference type="InterPro" id="IPR036388">
    <property type="entry name" value="WH-like_DNA-bd_sf"/>
</dbReference>
<dbReference type="SMART" id="SM01043">
    <property type="entry name" value="BTAD"/>
    <property type="match status" value="1"/>
</dbReference>
<dbReference type="Pfam" id="PF01476">
    <property type="entry name" value="LysM"/>
    <property type="match status" value="2"/>
</dbReference>
<feature type="region of interest" description="Disordered" evidence="1">
    <location>
        <begin position="143"/>
        <end position="164"/>
    </location>
</feature>
<dbReference type="STRING" id="1193182.BN11_1960005"/>
<gene>
    <name evidence="4" type="ORF">BN11_1960005</name>
</gene>
<protein>
    <submittedName>
        <fullName evidence="4">Peptidoglycan-binding LysM</fullName>
    </submittedName>
</protein>
<dbReference type="AlphaFoldDB" id="W6JUX1"/>
<evidence type="ECO:0000256" key="2">
    <source>
        <dbReference type="SAM" id="Phobius"/>
    </source>
</evidence>
<keyword evidence="2" id="KW-0472">Membrane</keyword>
<sequence>MITLRRRLLGLAALLAIFGIIIGLPTVLLAVEANPFAGGLPTFEAIKTALTSPDDGTLAVGLIKIVAWASWGFLTLSILLEVLARLRGVRVPRLPGLRLPQNAARGLVGAAMTLFVAIPTAGIANAAPAATVTATVASAAPAEAVPPTQTTEPAASSAQETPAPATAKHTVKQGETLWSIAADHLGDGHRYKEIVELNRSTLGGQPGFIKAGWVLDVPAPPAPASTETSTVVVEKGDTLSGIAREQYGDATRYPEIFEASRSITQPGGAKLTDPDLIDVGWTLKVPTPAALQGQSAPPTAPAEQPQTPTAPAQPSQPAPAQPAAPAASAPEAAAPSSPAQSQAPTQTQAVPETAAADHLQDESPWMARTSYGVGALLAAGVIALLATRRRTQQRRRRPGQRMPMPTGAAALVEQELRATADALSIETVDVALRTLARSCTEGGVALPAVRAARLTRTQFDLYLAEPAELPEPWTGTADDTVWTLEVDNTAELEETDVSDIPAPYPALVTIGHDEEDGHVLLDLEFLGSIGVSGQDNAATREILAALAIELANSTWADDLQVTLVGAFPDLEDTLQTGRIRYLPSVGRILEDLLHRADLDREAMSAEGAPDLHHARVTGAAPDAWAPEIVLLAGEITDRQRNQLEQLVTDLPRVALATVTNGLNVGEWGLDLTAGDGPDYAVLNPIGLQLRPQRLPAEQYGHLLEIASLADVEELDLTEAAPPPSLAEVESVQPVDEAPAPVSAMPEVTLEHLEAVAAGGVSSSPTGMPTFGPLLPQDERPADDADDETALADTHTEEPPPALTPAKVEVAPVQLDDSPVQDPETQIPTDEADTTTSEATTSPDHVVTDPAVDETLAEPTDEPGAAQEAPVHPMPLPTPRILVLGPVDLVNAEGKVEPTKRSRLLEYAAYLALTPGATHTAIDNAIWPDRKNEDNLNTRNTATSKLRRWVGTDPLNGDEYLPRLQAGEGYAFHRAVTTDAGDWDHLLDHDPLNAPTDRLEAALALVRGIPFEGTHRKRYAWAEPIRQRLISEIVDASYELGRRRLMEGRWRGAEEAVVVGLRIEPAQENLWRLRILAAHESRNPAAEAEAIERLLTITEQLECDLEPETEQLLAALKTPGTDFDKLMANAL</sequence>
<reference evidence="4 5" key="1">
    <citation type="journal article" date="2013" name="ISME J.">
        <title>A metabolic model for members of the genus Tetrasphaera involved in enhanced biological phosphorus removal.</title>
        <authorList>
            <person name="Kristiansen R."/>
            <person name="Nguyen H.T.T."/>
            <person name="Saunders A.M."/>
            <person name="Nielsen J.L."/>
            <person name="Wimmer R."/>
            <person name="Le V.Q."/>
            <person name="McIlroy S.J."/>
            <person name="Petrovski S."/>
            <person name="Seviour R.J."/>
            <person name="Calteau A."/>
            <person name="Nielsen K.L."/>
            <person name="Nielsen P.H."/>
        </authorList>
    </citation>
    <scope>NUCLEOTIDE SEQUENCE [LARGE SCALE GENOMIC DNA]</scope>
    <source>
        <strain evidence="4 5">Ben110</strain>
    </source>
</reference>
<keyword evidence="2" id="KW-1133">Transmembrane helix</keyword>
<dbReference type="PANTHER" id="PTHR34700">
    <property type="entry name" value="POTASSIUM BINDING PROTEIN KBP"/>
    <property type="match status" value="1"/>
</dbReference>
<feature type="region of interest" description="Disordered" evidence="1">
    <location>
        <begin position="759"/>
        <end position="848"/>
    </location>
</feature>
<dbReference type="InterPro" id="IPR036779">
    <property type="entry name" value="LysM_dom_sf"/>
</dbReference>
<dbReference type="InterPro" id="IPR005158">
    <property type="entry name" value="BTAD"/>
</dbReference>
<dbReference type="PANTHER" id="PTHR34700:SF4">
    <property type="entry name" value="PHAGE-LIKE ELEMENT PBSX PROTEIN XKDP"/>
    <property type="match status" value="1"/>
</dbReference>
<feature type="region of interest" description="Disordered" evidence="1">
    <location>
        <begin position="289"/>
        <end position="361"/>
    </location>
</feature>
<dbReference type="SUPFAM" id="SSF48452">
    <property type="entry name" value="TPR-like"/>
    <property type="match status" value="1"/>
</dbReference>
<name>W6JUX1_9MICO</name>
<feature type="transmembrane region" description="Helical" evidence="2">
    <location>
        <begin position="65"/>
        <end position="86"/>
    </location>
</feature>
<evidence type="ECO:0000259" key="3">
    <source>
        <dbReference type="PROSITE" id="PS51782"/>
    </source>
</evidence>
<feature type="compositionally biased region" description="Low complexity" evidence="1">
    <location>
        <begin position="294"/>
        <end position="313"/>
    </location>
</feature>
<evidence type="ECO:0000313" key="4">
    <source>
        <dbReference type="EMBL" id="CCH72757.1"/>
    </source>
</evidence>
<feature type="transmembrane region" description="Helical" evidence="2">
    <location>
        <begin position="107"/>
        <end position="127"/>
    </location>
</feature>
<dbReference type="PROSITE" id="PS51782">
    <property type="entry name" value="LYSM"/>
    <property type="match status" value="2"/>
</dbReference>
<dbReference type="Gene3D" id="3.10.350.10">
    <property type="entry name" value="LysM domain"/>
    <property type="match status" value="2"/>
</dbReference>
<dbReference type="InterPro" id="IPR052196">
    <property type="entry name" value="Bact_Kbp"/>
</dbReference>
<dbReference type="InterPro" id="IPR018392">
    <property type="entry name" value="LysM"/>
</dbReference>
<dbReference type="EMBL" id="CAJA01000108">
    <property type="protein sequence ID" value="CCH72757.1"/>
    <property type="molecule type" value="Genomic_DNA"/>
</dbReference>
<proteinExistence type="predicted"/>
<keyword evidence="5" id="KW-1185">Reference proteome</keyword>
<dbReference type="Gene3D" id="1.25.40.10">
    <property type="entry name" value="Tetratricopeptide repeat domain"/>
    <property type="match status" value="1"/>
</dbReference>
<dbReference type="Proteomes" id="UP000035763">
    <property type="component" value="Unassembled WGS sequence"/>
</dbReference>
<feature type="domain" description="LysM" evidence="3">
    <location>
        <begin position="229"/>
        <end position="285"/>
    </location>
</feature>
<accession>W6JUX1</accession>
<comment type="caution">
    <text evidence="4">The sequence shown here is derived from an EMBL/GenBank/DDBJ whole genome shotgun (WGS) entry which is preliminary data.</text>
</comment>
<dbReference type="SMART" id="SM00257">
    <property type="entry name" value="LysM"/>
    <property type="match status" value="2"/>
</dbReference>
<keyword evidence="2" id="KW-0812">Transmembrane</keyword>